<evidence type="ECO:0000256" key="1">
    <source>
        <dbReference type="ARBA" id="ARBA00004479"/>
    </source>
</evidence>
<dbReference type="PROSITE" id="PS00108">
    <property type="entry name" value="PROTEIN_KINASE_ST"/>
    <property type="match status" value="1"/>
</dbReference>
<organism evidence="19 20">
    <name type="scientific">Arachis duranensis</name>
    <name type="common">Wild peanut</name>
    <dbReference type="NCBI Taxonomy" id="130453"/>
    <lineage>
        <taxon>Eukaryota</taxon>
        <taxon>Viridiplantae</taxon>
        <taxon>Streptophyta</taxon>
        <taxon>Embryophyta</taxon>
        <taxon>Tracheophyta</taxon>
        <taxon>Spermatophyta</taxon>
        <taxon>Magnoliopsida</taxon>
        <taxon>eudicotyledons</taxon>
        <taxon>Gunneridae</taxon>
        <taxon>Pentapetalae</taxon>
        <taxon>rosids</taxon>
        <taxon>fabids</taxon>
        <taxon>Fabales</taxon>
        <taxon>Fabaceae</taxon>
        <taxon>Papilionoideae</taxon>
        <taxon>50 kb inversion clade</taxon>
        <taxon>dalbergioids sensu lato</taxon>
        <taxon>Dalbergieae</taxon>
        <taxon>Pterocarpus clade</taxon>
        <taxon>Arachis</taxon>
    </lineage>
</organism>
<evidence type="ECO:0000256" key="8">
    <source>
        <dbReference type="ARBA" id="ARBA00022777"/>
    </source>
</evidence>
<evidence type="ECO:0000256" key="15">
    <source>
        <dbReference type="PROSITE-ProRule" id="PRU10141"/>
    </source>
</evidence>
<reference evidence="19" key="1">
    <citation type="journal article" date="2016" name="Nat. Genet.">
        <title>The genome sequences of Arachis duranensis and Arachis ipaensis, the diploid ancestors of cultivated peanut.</title>
        <authorList>
            <person name="Bertioli D.J."/>
            <person name="Cannon S.B."/>
            <person name="Froenicke L."/>
            <person name="Huang G."/>
            <person name="Farmer A.D."/>
            <person name="Cannon E.K."/>
            <person name="Liu X."/>
            <person name="Gao D."/>
            <person name="Clevenger J."/>
            <person name="Dash S."/>
            <person name="Ren L."/>
            <person name="Moretzsohn M.C."/>
            <person name="Shirasawa K."/>
            <person name="Huang W."/>
            <person name="Vidigal B."/>
            <person name="Abernathy B."/>
            <person name="Chu Y."/>
            <person name="Niederhuth C.E."/>
            <person name="Umale P."/>
            <person name="Araujo A.C."/>
            <person name="Kozik A."/>
            <person name="Kim K.D."/>
            <person name="Burow M.D."/>
            <person name="Varshney R.K."/>
            <person name="Wang X."/>
            <person name="Zhang X."/>
            <person name="Barkley N."/>
            <person name="Guimaraes P.M."/>
            <person name="Isobe S."/>
            <person name="Guo B."/>
            <person name="Liao B."/>
            <person name="Stalker H.T."/>
            <person name="Schmitz R.J."/>
            <person name="Scheffler B.E."/>
            <person name="Leal-Bertioli S.C."/>
            <person name="Xun X."/>
            <person name="Jackson S.A."/>
            <person name="Michelmore R."/>
            <person name="Ozias-Akins P."/>
        </authorList>
    </citation>
    <scope>NUCLEOTIDE SEQUENCE [LARGE SCALE GENOMIC DNA]</scope>
    <source>
        <strain evidence="19">cv. V14167</strain>
    </source>
</reference>
<evidence type="ECO:0000313" key="19">
    <source>
        <dbReference type="Proteomes" id="UP000515211"/>
    </source>
</evidence>
<reference evidence="20" key="2">
    <citation type="submission" date="2025-08" db="UniProtKB">
        <authorList>
            <consortium name="RefSeq"/>
        </authorList>
    </citation>
    <scope>IDENTIFICATION</scope>
    <source>
        <tissue evidence="20">Whole plant</tissue>
    </source>
</reference>
<keyword evidence="9 15" id="KW-0067">ATP-binding</keyword>
<dbReference type="KEGG" id="adu:107490349"/>
<dbReference type="InterPro" id="IPR025287">
    <property type="entry name" value="WAK_GUB"/>
</dbReference>
<evidence type="ECO:0000256" key="7">
    <source>
        <dbReference type="ARBA" id="ARBA00022741"/>
    </source>
</evidence>
<dbReference type="PROSITE" id="PS50011">
    <property type="entry name" value="PROTEIN_KINASE_DOM"/>
    <property type="match status" value="1"/>
</dbReference>
<evidence type="ECO:0000259" key="18">
    <source>
        <dbReference type="PROSITE" id="PS50011"/>
    </source>
</evidence>
<keyword evidence="19" id="KW-1185">Reference proteome</keyword>
<dbReference type="EC" id="2.7.11.1" evidence="2"/>
<dbReference type="InterPro" id="IPR011009">
    <property type="entry name" value="Kinase-like_dom_sf"/>
</dbReference>
<evidence type="ECO:0000256" key="9">
    <source>
        <dbReference type="ARBA" id="ARBA00022840"/>
    </source>
</evidence>
<evidence type="ECO:0000256" key="3">
    <source>
        <dbReference type="ARBA" id="ARBA00022527"/>
    </source>
</evidence>
<feature type="signal peptide" evidence="17">
    <location>
        <begin position="1"/>
        <end position="31"/>
    </location>
</feature>
<dbReference type="Gene3D" id="1.10.510.10">
    <property type="entry name" value="Transferase(Phosphotransferase) domain 1"/>
    <property type="match status" value="1"/>
</dbReference>
<evidence type="ECO:0000313" key="20">
    <source>
        <dbReference type="RefSeq" id="XP_020998760.1"/>
    </source>
</evidence>
<keyword evidence="6 17" id="KW-0732">Signal</keyword>
<keyword evidence="3" id="KW-0723">Serine/threonine-protein kinase</keyword>
<dbReference type="GO" id="GO:0030247">
    <property type="term" value="F:polysaccharide binding"/>
    <property type="evidence" value="ECO:0007669"/>
    <property type="project" value="InterPro"/>
</dbReference>
<dbReference type="Pfam" id="PF14380">
    <property type="entry name" value="WAK_assoc"/>
    <property type="match status" value="1"/>
</dbReference>
<evidence type="ECO:0000256" key="10">
    <source>
        <dbReference type="ARBA" id="ARBA00022989"/>
    </source>
</evidence>
<keyword evidence="12" id="KW-0325">Glycoprotein</keyword>
<evidence type="ECO:0000256" key="2">
    <source>
        <dbReference type="ARBA" id="ARBA00012513"/>
    </source>
</evidence>
<comment type="subcellular location">
    <subcellularLocation>
        <location evidence="1">Membrane</location>
        <topology evidence="1">Single-pass type I membrane protein</topology>
    </subcellularLocation>
</comment>
<keyword evidence="8" id="KW-0418">Kinase</keyword>
<sequence length="640" mass="72403">MDNHIDIHMHIPVRSMIFLVLLINSLTPSLSQQPLSNRYFLCKKQLYNCGTISNISYPFWGVDRPRYCGGGDQFNLTCELGTGQFASIQIASQKFQVIHIDSVQNKMRMIPMPPIVKHEFCSMKRDFNLSSPSFWYSETVQNITIFYDCPAGFSNFTCPSSSNHRNKKNNNVVFYEGVEEQVLKEHPELKECGRSLRVATDEGALHPNVTVDNQIIEALNWGFHVNYSFPEECKRCMRSEGVCGSNNAYPDGSNAALSCYLPRGAMAGNRWQWKLRHIIVGFIAIVIPGLVLIYICTVCCLRYKSSSWEEVFWFTTKSNQDIEAILKSHGALSLKRYKFCDVKKMTSFFKVKLGQGGFGTVYKGKLLNGSDVAVKILNLSKGKDKEFINEVASISKTSHINIVTLFGFCLEGNKRALIYEFMSNGSLDTFIYKKGHDEGTPSLNWDQLYQIAIGIAKGLEYLHKECNIRIFHFDIKPHNILLDENFCPKISDFGLAKLSLRSDDSVISMSDARGTMGYVAPEMWNKHLGGISHRSDVYSYGMMLLEIVGGRKNIHAEANHTSEIYFPYWIHKRLEQGTQLGNNENIGIAENDIVKRMTIVGLWCIQTLPNDRPSISRVIDMLEGSMESLELPPKPILSAA</sequence>
<comment type="catalytic activity">
    <reaction evidence="13">
        <text>L-threonyl-[protein] + ATP = O-phospho-L-threonyl-[protein] + ADP + H(+)</text>
        <dbReference type="Rhea" id="RHEA:46608"/>
        <dbReference type="Rhea" id="RHEA-COMP:11060"/>
        <dbReference type="Rhea" id="RHEA-COMP:11605"/>
        <dbReference type="ChEBI" id="CHEBI:15378"/>
        <dbReference type="ChEBI" id="CHEBI:30013"/>
        <dbReference type="ChEBI" id="CHEBI:30616"/>
        <dbReference type="ChEBI" id="CHEBI:61977"/>
        <dbReference type="ChEBI" id="CHEBI:456216"/>
        <dbReference type="EC" id="2.7.11.1"/>
    </reaction>
</comment>
<dbReference type="GeneID" id="107490349"/>
<evidence type="ECO:0000256" key="12">
    <source>
        <dbReference type="ARBA" id="ARBA00023180"/>
    </source>
</evidence>
<dbReference type="SUPFAM" id="SSF56112">
    <property type="entry name" value="Protein kinase-like (PK-like)"/>
    <property type="match status" value="1"/>
</dbReference>
<dbReference type="FunFam" id="3.30.200.20:FF:000178">
    <property type="entry name" value="serine/threonine-protein kinase PBS1-like"/>
    <property type="match status" value="1"/>
</dbReference>
<dbReference type="FunFam" id="1.10.510.10:FF:000590">
    <property type="entry name" value="PR5-like receptor kinase"/>
    <property type="match status" value="1"/>
</dbReference>
<dbReference type="InterPro" id="IPR045874">
    <property type="entry name" value="LRK10/LRL21-25-like"/>
</dbReference>
<dbReference type="PANTHER" id="PTHR27009">
    <property type="entry name" value="RUST RESISTANCE KINASE LR10-RELATED"/>
    <property type="match status" value="1"/>
</dbReference>
<keyword evidence="10 16" id="KW-1133">Transmembrane helix</keyword>
<keyword evidence="11 16" id="KW-0472">Membrane</keyword>
<dbReference type="PROSITE" id="PS00107">
    <property type="entry name" value="PROTEIN_KINASE_ATP"/>
    <property type="match status" value="1"/>
</dbReference>
<keyword evidence="5 16" id="KW-0812">Transmembrane</keyword>
<evidence type="ECO:0000256" key="6">
    <source>
        <dbReference type="ARBA" id="ARBA00022729"/>
    </source>
</evidence>
<dbReference type="Proteomes" id="UP000515211">
    <property type="component" value="Chromosome 5"/>
</dbReference>
<keyword evidence="7 15" id="KW-0547">Nucleotide-binding</keyword>
<dbReference type="GO" id="GO:0016020">
    <property type="term" value="C:membrane"/>
    <property type="evidence" value="ECO:0007669"/>
    <property type="project" value="UniProtKB-SubCell"/>
</dbReference>
<keyword evidence="4" id="KW-0808">Transferase</keyword>
<evidence type="ECO:0000256" key="16">
    <source>
        <dbReference type="SAM" id="Phobius"/>
    </source>
</evidence>
<dbReference type="Pfam" id="PF13947">
    <property type="entry name" value="GUB_WAK_bind"/>
    <property type="match status" value="1"/>
</dbReference>
<gene>
    <name evidence="20" type="primary">LOC107490349</name>
</gene>
<proteinExistence type="predicted"/>
<accession>A0A6P5NR23</accession>
<dbReference type="InterPro" id="IPR017441">
    <property type="entry name" value="Protein_kinase_ATP_BS"/>
</dbReference>
<feature type="transmembrane region" description="Helical" evidence="16">
    <location>
        <begin position="278"/>
        <end position="301"/>
    </location>
</feature>
<evidence type="ECO:0000256" key="13">
    <source>
        <dbReference type="ARBA" id="ARBA00047899"/>
    </source>
</evidence>
<dbReference type="InterPro" id="IPR032872">
    <property type="entry name" value="WAK_assoc_C"/>
</dbReference>
<dbReference type="GO" id="GO:0004674">
    <property type="term" value="F:protein serine/threonine kinase activity"/>
    <property type="evidence" value="ECO:0007669"/>
    <property type="project" value="UniProtKB-KW"/>
</dbReference>
<dbReference type="Pfam" id="PF07714">
    <property type="entry name" value="PK_Tyr_Ser-Thr"/>
    <property type="match status" value="1"/>
</dbReference>
<evidence type="ECO:0000256" key="4">
    <source>
        <dbReference type="ARBA" id="ARBA00022679"/>
    </source>
</evidence>
<dbReference type="InterPro" id="IPR000719">
    <property type="entry name" value="Prot_kinase_dom"/>
</dbReference>
<dbReference type="RefSeq" id="XP_020998760.1">
    <property type="nucleotide sequence ID" value="XM_021143101.2"/>
</dbReference>
<dbReference type="InterPro" id="IPR008271">
    <property type="entry name" value="Ser/Thr_kinase_AS"/>
</dbReference>
<dbReference type="AlphaFoldDB" id="A0A6P5NR23"/>
<dbReference type="Gene3D" id="3.30.200.20">
    <property type="entry name" value="Phosphorylase Kinase, domain 1"/>
    <property type="match status" value="1"/>
</dbReference>
<dbReference type="GO" id="GO:0005524">
    <property type="term" value="F:ATP binding"/>
    <property type="evidence" value="ECO:0007669"/>
    <property type="project" value="UniProtKB-UniRule"/>
</dbReference>
<dbReference type="SMART" id="SM00220">
    <property type="entry name" value="S_TKc"/>
    <property type="match status" value="1"/>
</dbReference>
<evidence type="ECO:0000256" key="5">
    <source>
        <dbReference type="ARBA" id="ARBA00022692"/>
    </source>
</evidence>
<feature type="binding site" evidence="15">
    <location>
        <position position="375"/>
    </location>
    <ligand>
        <name>ATP</name>
        <dbReference type="ChEBI" id="CHEBI:30616"/>
    </ligand>
</feature>
<feature type="domain" description="Protein kinase" evidence="18">
    <location>
        <begin position="347"/>
        <end position="629"/>
    </location>
</feature>
<evidence type="ECO:0000256" key="17">
    <source>
        <dbReference type="SAM" id="SignalP"/>
    </source>
</evidence>
<evidence type="ECO:0000256" key="11">
    <source>
        <dbReference type="ARBA" id="ARBA00023136"/>
    </source>
</evidence>
<comment type="catalytic activity">
    <reaction evidence="14">
        <text>L-seryl-[protein] + ATP = O-phospho-L-seryl-[protein] + ADP + H(+)</text>
        <dbReference type="Rhea" id="RHEA:17989"/>
        <dbReference type="Rhea" id="RHEA-COMP:9863"/>
        <dbReference type="Rhea" id="RHEA-COMP:11604"/>
        <dbReference type="ChEBI" id="CHEBI:15378"/>
        <dbReference type="ChEBI" id="CHEBI:29999"/>
        <dbReference type="ChEBI" id="CHEBI:30616"/>
        <dbReference type="ChEBI" id="CHEBI:83421"/>
        <dbReference type="ChEBI" id="CHEBI:456216"/>
        <dbReference type="EC" id="2.7.11.1"/>
    </reaction>
</comment>
<feature type="chain" id="PRO_5028131924" description="non-specific serine/threonine protein kinase" evidence="17">
    <location>
        <begin position="32"/>
        <end position="640"/>
    </location>
</feature>
<evidence type="ECO:0000256" key="14">
    <source>
        <dbReference type="ARBA" id="ARBA00048679"/>
    </source>
</evidence>
<dbReference type="InterPro" id="IPR001245">
    <property type="entry name" value="Ser-Thr/Tyr_kinase_cat_dom"/>
</dbReference>
<name>A0A6P5NR23_ARADU</name>
<protein>
    <recommendedName>
        <fullName evidence="2">non-specific serine/threonine protein kinase</fullName>
        <ecNumber evidence="2">2.7.11.1</ecNumber>
    </recommendedName>
</protein>